<feature type="compositionally biased region" description="Low complexity" evidence="1">
    <location>
        <begin position="101"/>
        <end position="114"/>
    </location>
</feature>
<gene>
    <name evidence="2" type="ORF">EYF80_040136</name>
</gene>
<reference evidence="2 3" key="1">
    <citation type="submission" date="2019-03" db="EMBL/GenBank/DDBJ databases">
        <title>First draft genome of Liparis tanakae, snailfish: a comprehensive survey of snailfish specific genes.</title>
        <authorList>
            <person name="Kim W."/>
            <person name="Song I."/>
            <person name="Jeong J.-H."/>
            <person name="Kim D."/>
            <person name="Kim S."/>
            <person name="Ryu S."/>
            <person name="Song J.Y."/>
            <person name="Lee S.K."/>
        </authorList>
    </citation>
    <scope>NUCLEOTIDE SEQUENCE [LARGE SCALE GENOMIC DNA]</scope>
    <source>
        <tissue evidence="2">Muscle</tissue>
    </source>
</reference>
<dbReference type="EMBL" id="SRLO01000646">
    <property type="protein sequence ID" value="TNN49686.1"/>
    <property type="molecule type" value="Genomic_DNA"/>
</dbReference>
<organism evidence="2 3">
    <name type="scientific">Liparis tanakae</name>
    <name type="common">Tanaka's snailfish</name>
    <dbReference type="NCBI Taxonomy" id="230148"/>
    <lineage>
        <taxon>Eukaryota</taxon>
        <taxon>Metazoa</taxon>
        <taxon>Chordata</taxon>
        <taxon>Craniata</taxon>
        <taxon>Vertebrata</taxon>
        <taxon>Euteleostomi</taxon>
        <taxon>Actinopterygii</taxon>
        <taxon>Neopterygii</taxon>
        <taxon>Teleostei</taxon>
        <taxon>Neoteleostei</taxon>
        <taxon>Acanthomorphata</taxon>
        <taxon>Eupercaria</taxon>
        <taxon>Perciformes</taxon>
        <taxon>Cottioidei</taxon>
        <taxon>Cottales</taxon>
        <taxon>Liparidae</taxon>
        <taxon>Liparis</taxon>
    </lineage>
</organism>
<comment type="caution">
    <text evidence="2">The sequence shown here is derived from an EMBL/GenBank/DDBJ whole genome shotgun (WGS) entry which is preliminary data.</text>
</comment>
<protein>
    <submittedName>
        <fullName evidence="2">Uncharacterized protein</fullName>
    </submittedName>
</protein>
<feature type="compositionally biased region" description="Basic and acidic residues" evidence="1">
    <location>
        <begin position="143"/>
        <end position="159"/>
    </location>
</feature>
<dbReference type="Proteomes" id="UP000314294">
    <property type="component" value="Unassembled WGS sequence"/>
</dbReference>
<evidence type="ECO:0000256" key="1">
    <source>
        <dbReference type="SAM" id="MobiDB-lite"/>
    </source>
</evidence>
<sequence>MEYPLMTFRGARFWSAASTASRRRAAVLSPSSRGLSSSPMRSLWTCPAALALDSDSMDERSLTYRRKPVEQPEKLPHAAPAPDLRPGVGILAELHQDPEHAPQQPEVAAVQQAEQQRHAVQRPQLGPHPPHRGQQPQQLRTHPGRERRGSAPRVSEAKVVRASRAPSSTLLSVVERSFTRAEFLQCNPIKMTAL</sequence>
<keyword evidence="3" id="KW-1185">Reference proteome</keyword>
<feature type="region of interest" description="Disordered" evidence="1">
    <location>
        <begin position="57"/>
        <end position="167"/>
    </location>
</feature>
<accession>A0A4Z2G7Z2</accession>
<dbReference type="AlphaFoldDB" id="A0A4Z2G7Z2"/>
<evidence type="ECO:0000313" key="2">
    <source>
        <dbReference type="EMBL" id="TNN49686.1"/>
    </source>
</evidence>
<name>A0A4Z2G7Z2_9TELE</name>
<evidence type="ECO:0000313" key="3">
    <source>
        <dbReference type="Proteomes" id="UP000314294"/>
    </source>
</evidence>
<feature type="compositionally biased region" description="Basic and acidic residues" evidence="1">
    <location>
        <begin position="57"/>
        <end position="76"/>
    </location>
</feature>
<proteinExistence type="predicted"/>